<comment type="caution">
    <text evidence="6">The sequence shown here is derived from an EMBL/GenBank/DDBJ whole genome shotgun (WGS) entry which is preliminary data.</text>
</comment>
<keyword evidence="3 4" id="KW-0862">Zinc</keyword>
<name>A0A135L0P6_9BACI</name>
<dbReference type="InterPro" id="IPR006640">
    <property type="entry name" value="SprT-like_domain"/>
</dbReference>
<proteinExistence type="inferred from homology"/>
<dbReference type="GO" id="GO:0006950">
    <property type="term" value="P:response to stress"/>
    <property type="evidence" value="ECO:0007669"/>
    <property type="project" value="UniProtKB-ARBA"/>
</dbReference>
<feature type="active site" evidence="4">
    <location>
        <position position="68"/>
    </location>
</feature>
<dbReference type="GO" id="GO:0005737">
    <property type="term" value="C:cytoplasm"/>
    <property type="evidence" value="ECO:0007669"/>
    <property type="project" value="UniProtKB-SubCell"/>
</dbReference>
<keyword evidence="7" id="KW-1185">Reference proteome</keyword>
<gene>
    <name evidence="6" type="ORF">U473_13860</name>
</gene>
<dbReference type="InterPro" id="IPR023524">
    <property type="entry name" value="Uncharacterised_SprT-like"/>
</dbReference>
<dbReference type="EMBL" id="LSKU01000002">
    <property type="protein sequence ID" value="KXG42558.1"/>
    <property type="molecule type" value="Genomic_DNA"/>
</dbReference>
<comment type="subcellular location">
    <subcellularLocation>
        <location evidence="4">Cytoplasm</location>
    </subcellularLocation>
</comment>
<dbReference type="RefSeq" id="WP_068727807.1">
    <property type="nucleotide sequence ID" value="NZ_LSKU01000002.1"/>
</dbReference>
<evidence type="ECO:0000256" key="4">
    <source>
        <dbReference type="HAMAP-Rule" id="MF_00745"/>
    </source>
</evidence>
<dbReference type="GO" id="GO:0008270">
    <property type="term" value="F:zinc ion binding"/>
    <property type="evidence" value="ECO:0007669"/>
    <property type="project" value="UniProtKB-UniRule"/>
</dbReference>
<dbReference type="OrthoDB" id="9799909at2"/>
<keyword evidence="1 4" id="KW-0963">Cytoplasm</keyword>
<organism evidence="6 7">
    <name type="scientific">Tepidibacillus decaturensis</name>
    <dbReference type="NCBI Taxonomy" id="1413211"/>
    <lineage>
        <taxon>Bacteria</taxon>
        <taxon>Bacillati</taxon>
        <taxon>Bacillota</taxon>
        <taxon>Bacilli</taxon>
        <taxon>Bacillales</taxon>
        <taxon>Bacillaceae</taxon>
        <taxon>Tepidibacillus</taxon>
    </lineage>
</organism>
<protein>
    <recommendedName>
        <fullName evidence="4">Protein SprT-like</fullName>
    </recommendedName>
</protein>
<dbReference type="NCBIfam" id="NF003339">
    <property type="entry name" value="PRK04351.1"/>
    <property type="match status" value="1"/>
</dbReference>
<reference evidence="6 7" key="1">
    <citation type="submission" date="2016-02" db="EMBL/GenBank/DDBJ databases">
        <title>Draft Genome for Tepidibacillus decaturensis nov. sp. Strain Z9, an Anaerobic, Moderately Thermophilic and Heterotrophic Bacterium from Deep Subsurface of the Illinois Basin, USA.</title>
        <authorList>
            <person name="Dong Y."/>
            <person name="Chang J.Y."/>
            <person name="Sanford R."/>
            <person name="Fouke B.W."/>
        </authorList>
    </citation>
    <scope>NUCLEOTIDE SEQUENCE [LARGE SCALE GENOMIC DNA]</scope>
    <source>
        <strain evidence="6 7">Z9</strain>
    </source>
</reference>
<sequence>MENDELQRLVEEISLHFFSMPFLHKAIFNSRLKTTGGRYLTKTHHLEFNPKSYEQYGLDELIGIIKHELCHYHMHLQGKGYKHKDQDFKQCLKKIGGSRFAKQLSKQKEQPYRFLLECRTCGQQYFRKKKMNPDRYRCGKCGGKLKGIEIDYQK</sequence>
<feature type="domain" description="SprT-like" evidence="5">
    <location>
        <begin position="4"/>
        <end position="148"/>
    </location>
</feature>
<accession>A0A135L0P6</accession>
<evidence type="ECO:0000256" key="3">
    <source>
        <dbReference type="ARBA" id="ARBA00022833"/>
    </source>
</evidence>
<feature type="binding site" evidence="4">
    <location>
        <position position="71"/>
    </location>
    <ligand>
        <name>Zn(2+)</name>
        <dbReference type="ChEBI" id="CHEBI:29105"/>
    </ligand>
</feature>
<dbReference type="Pfam" id="PF10263">
    <property type="entry name" value="SprT-like"/>
    <property type="match status" value="1"/>
</dbReference>
<keyword evidence="2 4" id="KW-0479">Metal-binding</keyword>
<evidence type="ECO:0000256" key="1">
    <source>
        <dbReference type="ARBA" id="ARBA00022490"/>
    </source>
</evidence>
<dbReference type="HAMAP" id="MF_00745">
    <property type="entry name" value="SprT_like"/>
    <property type="match status" value="1"/>
</dbReference>
<dbReference type="Proteomes" id="UP000070352">
    <property type="component" value="Unassembled WGS sequence"/>
</dbReference>
<comment type="similarity">
    <text evidence="4">Belongs to the SprT family.</text>
</comment>
<feature type="binding site" evidence="4">
    <location>
        <position position="67"/>
    </location>
    <ligand>
        <name>Zn(2+)</name>
        <dbReference type="ChEBI" id="CHEBI:29105"/>
    </ligand>
</feature>
<evidence type="ECO:0000313" key="7">
    <source>
        <dbReference type="Proteomes" id="UP000070352"/>
    </source>
</evidence>
<evidence type="ECO:0000259" key="5">
    <source>
        <dbReference type="SMART" id="SM00731"/>
    </source>
</evidence>
<dbReference type="SMART" id="SM00731">
    <property type="entry name" value="SprT"/>
    <property type="match status" value="1"/>
</dbReference>
<comment type="cofactor">
    <cofactor evidence="4">
        <name>Zn(2+)</name>
        <dbReference type="ChEBI" id="CHEBI:29105"/>
    </cofactor>
    <text evidence="4">Binds 1 zinc ion.</text>
</comment>
<dbReference type="AlphaFoldDB" id="A0A135L0P6"/>
<evidence type="ECO:0000313" key="6">
    <source>
        <dbReference type="EMBL" id="KXG42558.1"/>
    </source>
</evidence>
<dbReference type="STRING" id="1413211.U473_13860"/>
<evidence type="ECO:0000256" key="2">
    <source>
        <dbReference type="ARBA" id="ARBA00022723"/>
    </source>
</evidence>